<evidence type="ECO:0000256" key="1">
    <source>
        <dbReference type="SAM" id="SignalP"/>
    </source>
</evidence>
<protein>
    <recommendedName>
        <fullName evidence="4">DUF5666 domain-containing protein</fullName>
    </recommendedName>
</protein>
<reference evidence="2 3" key="1">
    <citation type="submission" date="2023-06" db="EMBL/GenBank/DDBJ databases">
        <title>Whole genome sequence of Oscillatoria calcuttensis NRMC-F 0142.</title>
        <authorList>
            <person name="Shakena Fathima T."/>
            <person name="Muralitharan G."/>
            <person name="Thajuddin N."/>
        </authorList>
    </citation>
    <scope>NUCLEOTIDE SEQUENCE [LARGE SCALE GENOMIC DNA]</scope>
    <source>
        <strain evidence="2 3">NRMC-F 0142</strain>
    </source>
</reference>
<organism evidence="2 3">
    <name type="scientific">Geitlerinema calcuttense NRMC-F 0142</name>
    <dbReference type="NCBI Taxonomy" id="2922238"/>
    <lineage>
        <taxon>Bacteria</taxon>
        <taxon>Bacillati</taxon>
        <taxon>Cyanobacteriota</taxon>
        <taxon>Cyanophyceae</taxon>
        <taxon>Geitlerinematales</taxon>
        <taxon>Geitlerinemataceae</taxon>
        <taxon>Geitlerinema</taxon>
    </lineage>
</organism>
<keyword evidence="1" id="KW-0732">Signal</keyword>
<dbReference type="Proteomes" id="UP001230986">
    <property type="component" value="Unassembled WGS sequence"/>
</dbReference>
<dbReference type="RefSeq" id="WP_286004696.1">
    <property type="nucleotide sequence ID" value="NZ_JASVEJ010000040.1"/>
</dbReference>
<gene>
    <name evidence="2" type="ORF">QQ055_10740</name>
</gene>
<comment type="caution">
    <text evidence="2">The sequence shown here is derived from an EMBL/GenBank/DDBJ whole genome shotgun (WGS) entry which is preliminary data.</text>
</comment>
<evidence type="ECO:0000313" key="2">
    <source>
        <dbReference type="EMBL" id="MDL5057924.1"/>
    </source>
</evidence>
<dbReference type="EMBL" id="JASVEJ010000040">
    <property type="protein sequence ID" value="MDL5057924.1"/>
    <property type="molecule type" value="Genomic_DNA"/>
</dbReference>
<feature type="chain" id="PRO_5047452969" description="DUF5666 domain-containing protein" evidence="1">
    <location>
        <begin position="17"/>
        <end position="95"/>
    </location>
</feature>
<name>A0ABT7M0X7_9CYAN</name>
<accession>A0ABT7M0X7</accession>
<evidence type="ECO:0000313" key="3">
    <source>
        <dbReference type="Proteomes" id="UP001230986"/>
    </source>
</evidence>
<keyword evidence="3" id="KW-1185">Reference proteome</keyword>
<sequence length="95" mass="10076">MASILLGAALSTSAFAGVGSYSTTGVFTGEISAIETDRDSITVVSSDGQVRMFEVGEPRKSRLSVGDSVRISHVDQWQWPLPVKSLTVLRGGYGK</sequence>
<proteinExistence type="predicted"/>
<evidence type="ECO:0008006" key="4">
    <source>
        <dbReference type="Google" id="ProtNLM"/>
    </source>
</evidence>
<feature type="signal peptide" evidence="1">
    <location>
        <begin position="1"/>
        <end position="16"/>
    </location>
</feature>